<name>A0A4Y2CEL2_ARAVE</name>
<accession>A0A4Y2CEL2</accession>
<gene>
    <name evidence="2" type="ORF">AVEN_190606_1</name>
</gene>
<dbReference type="AlphaFoldDB" id="A0A4Y2CEL2"/>
<protein>
    <submittedName>
        <fullName evidence="2">Uncharacterized protein</fullName>
    </submittedName>
</protein>
<evidence type="ECO:0000256" key="1">
    <source>
        <dbReference type="SAM" id="MobiDB-lite"/>
    </source>
</evidence>
<dbReference type="Proteomes" id="UP000499080">
    <property type="component" value="Unassembled WGS sequence"/>
</dbReference>
<reference evidence="2 3" key="1">
    <citation type="journal article" date="2019" name="Sci. Rep.">
        <title>Orb-weaving spider Araneus ventricosus genome elucidates the spidroin gene catalogue.</title>
        <authorList>
            <person name="Kono N."/>
            <person name="Nakamura H."/>
            <person name="Ohtoshi R."/>
            <person name="Moran D.A.P."/>
            <person name="Shinohara A."/>
            <person name="Yoshida Y."/>
            <person name="Fujiwara M."/>
            <person name="Mori M."/>
            <person name="Tomita M."/>
            <person name="Arakawa K."/>
        </authorList>
    </citation>
    <scope>NUCLEOTIDE SEQUENCE [LARGE SCALE GENOMIC DNA]</scope>
</reference>
<sequence length="128" mass="14239">MPTSQLKIAEFGTVAYIERELNETVCGGQNVELRSTQVYLLMEACINHEGVTPACRSARRTIEERSQRQQSKTEIGVLTAITGHGLTPPEGGTSRHRRRVTQPPPLLHPEEKQEPTYLSGGFLDTYSC</sequence>
<proteinExistence type="predicted"/>
<organism evidence="2 3">
    <name type="scientific">Araneus ventricosus</name>
    <name type="common">Orbweaver spider</name>
    <name type="synonym">Epeira ventricosa</name>
    <dbReference type="NCBI Taxonomy" id="182803"/>
    <lineage>
        <taxon>Eukaryota</taxon>
        <taxon>Metazoa</taxon>
        <taxon>Ecdysozoa</taxon>
        <taxon>Arthropoda</taxon>
        <taxon>Chelicerata</taxon>
        <taxon>Arachnida</taxon>
        <taxon>Araneae</taxon>
        <taxon>Araneomorphae</taxon>
        <taxon>Entelegynae</taxon>
        <taxon>Araneoidea</taxon>
        <taxon>Araneidae</taxon>
        <taxon>Araneus</taxon>
    </lineage>
</organism>
<evidence type="ECO:0000313" key="3">
    <source>
        <dbReference type="Proteomes" id="UP000499080"/>
    </source>
</evidence>
<evidence type="ECO:0000313" key="2">
    <source>
        <dbReference type="EMBL" id="GBM02187.1"/>
    </source>
</evidence>
<keyword evidence="3" id="KW-1185">Reference proteome</keyword>
<comment type="caution">
    <text evidence="2">The sequence shown here is derived from an EMBL/GenBank/DDBJ whole genome shotgun (WGS) entry which is preliminary data.</text>
</comment>
<dbReference type="EMBL" id="BGPR01000177">
    <property type="protein sequence ID" value="GBM02187.1"/>
    <property type="molecule type" value="Genomic_DNA"/>
</dbReference>
<feature type="region of interest" description="Disordered" evidence="1">
    <location>
        <begin position="62"/>
        <end position="128"/>
    </location>
</feature>